<dbReference type="EMBL" id="RCBY01000435">
    <property type="protein sequence ID" value="RQH19805.1"/>
    <property type="molecule type" value="Genomic_DNA"/>
</dbReference>
<dbReference type="Pfam" id="PF10400">
    <property type="entry name" value="Vir_act_alpha_C"/>
    <property type="match status" value="1"/>
</dbReference>
<name>A0A3N6NTK1_9CYAN</name>
<keyword evidence="1" id="KW-0175">Coiled coil</keyword>
<dbReference type="InterPro" id="IPR036390">
    <property type="entry name" value="WH_DNA-bd_sf"/>
</dbReference>
<keyword evidence="5" id="KW-1185">Reference proteome</keyword>
<evidence type="ECO:0000313" key="5">
    <source>
        <dbReference type="Proteomes" id="UP000269154"/>
    </source>
</evidence>
<evidence type="ECO:0000259" key="2">
    <source>
        <dbReference type="Pfam" id="PF03551"/>
    </source>
</evidence>
<dbReference type="PANTHER" id="PTHR43252">
    <property type="entry name" value="TRANSCRIPTIONAL REGULATOR YQJI"/>
    <property type="match status" value="1"/>
</dbReference>
<dbReference type="PANTHER" id="PTHR43252:SF6">
    <property type="entry name" value="NEGATIVE TRANSCRIPTION REGULATOR PADR"/>
    <property type="match status" value="1"/>
</dbReference>
<feature type="coiled-coil region" evidence="1">
    <location>
        <begin position="116"/>
        <end position="143"/>
    </location>
</feature>
<feature type="domain" description="Transcription regulator PadR C-terminal" evidence="3">
    <location>
        <begin position="97"/>
        <end position="179"/>
    </location>
</feature>
<gene>
    <name evidence="4" type="ORF">D5R40_32340</name>
</gene>
<feature type="domain" description="Transcription regulator PadR N-terminal" evidence="2">
    <location>
        <begin position="11"/>
        <end position="84"/>
    </location>
</feature>
<accession>A0A3N6NTK1</accession>
<dbReference type="Proteomes" id="UP000269154">
    <property type="component" value="Unassembled WGS sequence"/>
</dbReference>
<comment type="caution">
    <text evidence="4">The sequence shown here is derived from an EMBL/GenBank/DDBJ whole genome shotgun (WGS) entry which is preliminary data.</text>
</comment>
<dbReference type="AlphaFoldDB" id="A0A3N6NTK1"/>
<dbReference type="InterPro" id="IPR005149">
    <property type="entry name" value="Tscrpt_reg_PadR_N"/>
</dbReference>
<dbReference type="InterPro" id="IPR018309">
    <property type="entry name" value="Tscrpt_reg_PadR_C"/>
</dbReference>
<evidence type="ECO:0000256" key="1">
    <source>
        <dbReference type="SAM" id="Coils"/>
    </source>
</evidence>
<dbReference type="OrthoDB" id="9814826at2"/>
<evidence type="ECO:0000313" key="4">
    <source>
        <dbReference type="EMBL" id="RQH19805.1"/>
    </source>
</evidence>
<protein>
    <submittedName>
        <fullName evidence="4">PadR family transcriptional regulator</fullName>
    </submittedName>
</protein>
<sequence>MSRKSKTRYSILVMLSIQPMSGYDMKQFTKEVISNFWSESYGQIYTNLKLLVEEGLVSAKEVEEGKKPYKTVYEITAKGSQVLGEWLCAPVSTQVPRDELSLKLFVGPLIPLEVSLQHILTHREQQEKQLDELKEAINRMELEVSDELPYKAYWLSGSRLGILVRQAKLAWCDEMESLIRGELKKAKTKL</sequence>
<dbReference type="Gene3D" id="1.10.10.10">
    <property type="entry name" value="Winged helix-like DNA-binding domain superfamily/Winged helix DNA-binding domain"/>
    <property type="match status" value="1"/>
</dbReference>
<organism evidence="4 5">
    <name type="scientific">Okeania hirsuta</name>
    <dbReference type="NCBI Taxonomy" id="1458930"/>
    <lineage>
        <taxon>Bacteria</taxon>
        <taxon>Bacillati</taxon>
        <taxon>Cyanobacteriota</taxon>
        <taxon>Cyanophyceae</taxon>
        <taxon>Oscillatoriophycideae</taxon>
        <taxon>Oscillatoriales</taxon>
        <taxon>Microcoleaceae</taxon>
        <taxon>Okeania</taxon>
    </lineage>
</organism>
<proteinExistence type="predicted"/>
<dbReference type="Gene3D" id="6.10.140.190">
    <property type="match status" value="1"/>
</dbReference>
<evidence type="ECO:0000259" key="3">
    <source>
        <dbReference type="Pfam" id="PF10400"/>
    </source>
</evidence>
<dbReference type="SUPFAM" id="SSF46785">
    <property type="entry name" value="Winged helix' DNA-binding domain"/>
    <property type="match status" value="1"/>
</dbReference>
<reference evidence="4 5" key="1">
    <citation type="journal article" date="2018" name="ACS Chem. Biol.">
        <title>Ketoreductase domain dysfunction expands chemodiversity: malyngamide biosynthesis in the cyanobacterium Okeania hirsuta.</title>
        <authorList>
            <person name="Moss N.A."/>
            <person name="Leao T."/>
            <person name="Rankin M."/>
            <person name="McCullough T.M."/>
            <person name="Qu P."/>
            <person name="Korobeynikov A."/>
            <person name="Smith J.L."/>
            <person name="Gerwick L."/>
            <person name="Gerwick W.H."/>
        </authorList>
    </citation>
    <scope>NUCLEOTIDE SEQUENCE [LARGE SCALE GENOMIC DNA]</scope>
    <source>
        <strain evidence="4 5">PAB10Feb10-1</strain>
    </source>
</reference>
<dbReference type="Pfam" id="PF03551">
    <property type="entry name" value="PadR"/>
    <property type="match status" value="1"/>
</dbReference>
<dbReference type="InterPro" id="IPR036388">
    <property type="entry name" value="WH-like_DNA-bd_sf"/>
</dbReference>